<protein>
    <submittedName>
        <fullName evidence="2">Uncharacterized protein</fullName>
    </submittedName>
</protein>
<keyword evidence="3" id="KW-1185">Reference proteome</keyword>
<reference evidence="2" key="1">
    <citation type="submission" date="2023-06" db="EMBL/GenBank/DDBJ databases">
        <authorList>
            <consortium name="Lawrence Berkeley National Laboratory"/>
            <person name="Ahrendt S."/>
            <person name="Sahu N."/>
            <person name="Indic B."/>
            <person name="Wong-Bajracharya J."/>
            <person name="Merenyi Z."/>
            <person name="Ke H.-M."/>
            <person name="Monk M."/>
            <person name="Kocsube S."/>
            <person name="Drula E."/>
            <person name="Lipzen A."/>
            <person name="Balint B."/>
            <person name="Henrissat B."/>
            <person name="Andreopoulos B."/>
            <person name="Martin F.M."/>
            <person name="Harder C.B."/>
            <person name="Rigling D."/>
            <person name="Ford K.L."/>
            <person name="Foster G.D."/>
            <person name="Pangilinan J."/>
            <person name="Papanicolaou A."/>
            <person name="Barry K."/>
            <person name="LaButti K."/>
            <person name="Viragh M."/>
            <person name="Koriabine M."/>
            <person name="Yan M."/>
            <person name="Riley R."/>
            <person name="Champramary S."/>
            <person name="Plett K.L."/>
            <person name="Tsai I.J."/>
            <person name="Slot J."/>
            <person name="Sipos G."/>
            <person name="Plett J."/>
            <person name="Nagy L.G."/>
            <person name="Grigoriev I.V."/>
        </authorList>
    </citation>
    <scope>NUCLEOTIDE SEQUENCE</scope>
    <source>
        <strain evidence="2">CCBAS 213</strain>
    </source>
</reference>
<dbReference type="GeneID" id="85365250"/>
<feature type="region of interest" description="Disordered" evidence="1">
    <location>
        <begin position="120"/>
        <end position="163"/>
    </location>
</feature>
<dbReference type="AlphaFoldDB" id="A0AA39N6P7"/>
<accession>A0AA39N6P7</accession>
<dbReference type="Proteomes" id="UP001175211">
    <property type="component" value="Unassembled WGS sequence"/>
</dbReference>
<feature type="region of interest" description="Disordered" evidence="1">
    <location>
        <begin position="196"/>
        <end position="218"/>
    </location>
</feature>
<dbReference type="RefSeq" id="XP_060331634.1">
    <property type="nucleotide sequence ID" value="XM_060481702.1"/>
</dbReference>
<evidence type="ECO:0000313" key="2">
    <source>
        <dbReference type="EMBL" id="KAK0459408.1"/>
    </source>
</evidence>
<dbReference type="EMBL" id="JAUEPS010000015">
    <property type="protein sequence ID" value="KAK0459408.1"/>
    <property type="molecule type" value="Genomic_DNA"/>
</dbReference>
<gene>
    <name evidence="2" type="ORF">EV420DRAFT_319992</name>
</gene>
<proteinExistence type="predicted"/>
<organism evidence="2 3">
    <name type="scientific">Armillaria tabescens</name>
    <name type="common">Ringless honey mushroom</name>
    <name type="synonym">Agaricus tabescens</name>
    <dbReference type="NCBI Taxonomy" id="1929756"/>
    <lineage>
        <taxon>Eukaryota</taxon>
        <taxon>Fungi</taxon>
        <taxon>Dikarya</taxon>
        <taxon>Basidiomycota</taxon>
        <taxon>Agaricomycotina</taxon>
        <taxon>Agaricomycetes</taxon>
        <taxon>Agaricomycetidae</taxon>
        <taxon>Agaricales</taxon>
        <taxon>Marasmiineae</taxon>
        <taxon>Physalacriaceae</taxon>
        <taxon>Desarmillaria</taxon>
    </lineage>
</organism>
<sequence>MLSFRPNEEQLVALKALIGTLDDEHLPRARSLLGEDLWSQIIFLSVQKTERSFLSNGKVSNRVAITNWDVIPVLNPIPCDRCQGRYRCEYTVSGRNGKCRRCRLGGKRCSWKATDGATIVGQPKQVSSSAGSPPQPDNAPMTAAPSDPPPRVNGTSARNQEKEGLKASLSYLLAGTLPHPLSLTINSQTAASAVQTAPDSSPWSPALVPSSDSELPRPLRRDDTVLAAIRASPVQYVEDQGNKAHFLGSASDSTTEPITDQQTWTAGGEDLVDDTSVRSRSSSVKFVGSQYIISEKFCASAARAVEKVKGFDNHNPAEVGVNIQVQGAKRLRACSVGDTQEPRKE</sequence>
<evidence type="ECO:0000256" key="1">
    <source>
        <dbReference type="SAM" id="MobiDB-lite"/>
    </source>
</evidence>
<name>A0AA39N6P7_ARMTA</name>
<comment type="caution">
    <text evidence="2">The sequence shown here is derived from an EMBL/GenBank/DDBJ whole genome shotgun (WGS) entry which is preliminary data.</text>
</comment>
<evidence type="ECO:0000313" key="3">
    <source>
        <dbReference type="Proteomes" id="UP001175211"/>
    </source>
</evidence>